<gene>
    <name evidence="3" type="ORF">METZ01_LOCUS253548</name>
</gene>
<keyword evidence="2" id="KW-0472">Membrane</keyword>
<organism evidence="3">
    <name type="scientific">marine metagenome</name>
    <dbReference type="NCBI Taxonomy" id="408172"/>
    <lineage>
        <taxon>unclassified sequences</taxon>
        <taxon>metagenomes</taxon>
        <taxon>ecological metagenomes</taxon>
    </lineage>
</organism>
<feature type="compositionally biased region" description="Polar residues" evidence="1">
    <location>
        <begin position="7"/>
        <end position="21"/>
    </location>
</feature>
<evidence type="ECO:0000256" key="2">
    <source>
        <dbReference type="SAM" id="Phobius"/>
    </source>
</evidence>
<reference evidence="3" key="1">
    <citation type="submission" date="2018-05" db="EMBL/GenBank/DDBJ databases">
        <authorList>
            <person name="Lanie J.A."/>
            <person name="Ng W.-L."/>
            <person name="Kazmierczak K.M."/>
            <person name="Andrzejewski T.M."/>
            <person name="Davidsen T.M."/>
            <person name="Wayne K.J."/>
            <person name="Tettelin H."/>
            <person name="Glass J.I."/>
            <person name="Rusch D."/>
            <person name="Podicherti R."/>
            <person name="Tsui H.-C.T."/>
            <person name="Winkler M.E."/>
        </authorList>
    </citation>
    <scope>NUCLEOTIDE SEQUENCE</scope>
</reference>
<feature type="transmembrane region" description="Helical" evidence="2">
    <location>
        <begin position="56"/>
        <end position="78"/>
    </location>
</feature>
<accession>A0A382ILP8</accession>
<keyword evidence="2" id="KW-0812">Transmembrane</keyword>
<sequence>MKLSLFPSRNSQVDVADNPQSDQLSRATPFLLVLLLTWFVCMSTAVAVLGRNVAEFYPTLGLLVPNLITFGAVAAVAIV</sequence>
<feature type="region of interest" description="Disordered" evidence="1">
    <location>
        <begin position="1"/>
        <end position="21"/>
    </location>
</feature>
<feature type="non-terminal residue" evidence="3">
    <location>
        <position position="79"/>
    </location>
</feature>
<feature type="transmembrane region" description="Helical" evidence="2">
    <location>
        <begin position="30"/>
        <end position="50"/>
    </location>
</feature>
<protein>
    <submittedName>
        <fullName evidence="3">Uncharacterized protein</fullName>
    </submittedName>
</protein>
<proteinExistence type="predicted"/>
<name>A0A382ILP8_9ZZZZ</name>
<evidence type="ECO:0000256" key="1">
    <source>
        <dbReference type="SAM" id="MobiDB-lite"/>
    </source>
</evidence>
<dbReference type="EMBL" id="UINC01068233">
    <property type="protein sequence ID" value="SVC00694.1"/>
    <property type="molecule type" value="Genomic_DNA"/>
</dbReference>
<dbReference type="AlphaFoldDB" id="A0A382ILP8"/>
<evidence type="ECO:0000313" key="3">
    <source>
        <dbReference type="EMBL" id="SVC00694.1"/>
    </source>
</evidence>
<keyword evidence="2" id="KW-1133">Transmembrane helix</keyword>